<dbReference type="RefSeq" id="WP_179754220.1">
    <property type="nucleotide sequence ID" value="NZ_JACCBU010000001.1"/>
</dbReference>
<organism evidence="3 4">
    <name type="scientific">Microlunatus parietis</name>
    <dbReference type="NCBI Taxonomy" id="682979"/>
    <lineage>
        <taxon>Bacteria</taxon>
        <taxon>Bacillati</taxon>
        <taxon>Actinomycetota</taxon>
        <taxon>Actinomycetes</taxon>
        <taxon>Propionibacteriales</taxon>
        <taxon>Propionibacteriaceae</taxon>
        <taxon>Microlunatus</taxon>
    </lineage>
</organism>
<evidence type="ECO:0000256" key="2">
    <source>
        <dbReference type="SAM" id="Phobius"/>
    </source>
</evidence>
<feature type="compositionally biased region" description="Basic residues" evidence="1">
    <location>
        <begin position="219"/>
        <end position="229"/>
    </location>
</feature>
<dbReference type="Proteomes" id="UP000569914">
    <property type="component" value="Unassembled WGS sequence"/>
</dbReference>
<keyword evidence="2" id="KW-1133">Transmembrane helix</keyword>
<evidence type="ECO:0000313" key="4">
    <source>
        <dbReference type="Proteomes" id="UP000569914"/>
    </source>
</evidence>
<keyword evidence="4" id="KW-1185">Reference proteome</keyword>
<gene>
    <name evidence="3" type="ORF">BKA15_004348</name>
</gene>
<evidence type="ECO:0008006" key="5">
    <source>
        <dbReference type="Google" id="ProtNLM"/>
    </source>
</evidence>
<keyword evidence="2" id="KW-0812">Transmembrane</keyword>
<feature type="compositionally biased region" description="Basic and acidic residues" evidence="1">
    <location>
        <begin position="230"/>
        <end position="241"/>
    </location>
</feature>
<feature type="compositionally biased region" description="Low complexity" evidence="1">
    <location>
        <begin position="250"/>
        <end position="262"/>
    </location>
</feature>
<dbReference type="EMBL" id="JACCBU010000001">
    <property type="protein sequence ID" value="NYE73019.1"/>
    <property type="molecule type" value="Genomic_DNA"/>
</dbReference>
<evidence type="ECO:0000313" key="3">
    <source>
        <dbReference type="EMBL" id="NYE73019.1"/>
    </source>
</evidence>
<reference evidence="3 4" key="1">
    <citation type="submission" date="2020-07" db="EMBL/GenBank/DDBJ databases">
        <title>Sequencing the genomes of 1000 actinobacteria strains.</title>
        <authorList>
            <person name="Klenk H.-P."/>
        </authorList>
    </citation>
    <scope>NUCLEOTIDE SEQUENCE [LARGE SCALE GENOMIC DNA]</scope>
    <source>
        <strain evidence="3 4">DSM 22083</strain>
    </source>
</reference>
<sequence length="273" mass="29134">MDGNSSPERAATPDRPATGIYLSDVLGMLRRRWYVVLVGLLLVAGGTGAAYLKAPLNYQATGQLLLLLPPQAAGGDQPINPYLNLDSGLATTAALIASTLNAPESQRAVESAGYLAEYSIALSPDTGPLLVITTEARDPQQAIGTRDEVIRRLQEELKRIQTEEDAPKRQFIHTRTNSTFNGAEVLTGDRIKAVAAVAAAGLLTVLLVVVIWDRMASRRRARPRAARSKKAAETESAEPPRPEPVPGPSPSRSAETTVAARPEPAEPEPAGRH</sequence>
<feature type="region of interest" description="Disordered" evidence="1">
    <location>
        <begin position="219"/>
        <end position="273"/>
    </location>
</feature>
<proteinExistence type="predicted"/>
<feature type="transmembrane region" description="Helical" evidence="2">
    <location>
        <begin position="193"/>
        <end position="212"/>
    </location>
</feature>
<dbReference type="AlphaFoldDB" id="A0A7Y9LAN3"/>
<keyword evidence="2" id="KW-0472">Membrane</keyword>
<comment type="caution">
    <text evidence="3">The sequence shown here is derived from an EMBL/GenBank/DDBJ whole genome shotgun (WGS) entry which is preliminary data.</text>
</comment>
<protein>
    <recommendedName>
        <fullName evidence="5">Capsular polysaccharide biosynthesis protein</fullName>
    </recommendedName>
</protein>
<evidence type="ECO:0000256" key="1">
    <source>
        <dbReference type="SAM" id="MobiDB-lite"/>
    </source>
</evidence>
<accession>A0A7Y9LAN3</accession>
<feature type="transmembrane region" description="Helical" evidence="2">
    <location>
        <begin position="33"/>
        <end position="52"/>
    </location>
</feature>
<name>A0A7Y9LAN3_9ACTN</name>